<dbReference type="FunFam" id="2.70.160.11:FF:000001">
    <property type="entry name" value="Blast:Protein arginine N-methyltransferase 1"/>
    <property type="match status" value="1"/>
</dbReference>
<dbReference type="GO" id="GO:0032259">
    <property type="term" value="P:methylation"/>
    <property type="evidence" value="ECO:0007669"/>
    <property type="project" value="UniProtKB-KW"/>
</dbReference>
<dbReference type="GO" id="GO:0005634">
    <property type="term" value="C:nucleus"/>
    <property type="evidence" value="ECO:0007669"/>
    <property type="project" value="TreeGrafter"/>
</dbReference>
<dbReference type="VEuPathDB" id="FungiDB:SeMB42_g00111"/>
<evidence type="ECO:0000259" key="8">
    <source>
        <dbReference type="Pfam" id="PF13649"/>
    </source>
</evidence>
<dbReference type="InterPro" id="IPR025799">
    <property type="entry name" value="Arg_MeTrfase"/>
</dbReference>
<dbReference type="Proteomes" id="UP000320475">
    <property type="component" value="Unassembled WGS sequence"/>
</dbReference>
<organism evidence="10 11">
    <name type="scientific">Synchytrium endobioticum</name>
    <dbReference type="NCBI Taxonomy" id="286115"/>
    <lineage>
        <taxon>Eukaryota</taxon>
        <taxon>Fungi</taxon>
        <taxon>Fungi incertae sedis</taxon>
        <taxon>Chytridiomycota</taxon>
        <taxon>Chytridiomycota incertae sedis</taxon>
        <taxon>Chytridiomycetes</taxon>
        <taxon>Synchytriales</taxon>
        <taxon>Synchytriaceae</taxon>
        <taxon>Synchytrium</taxon>
    </lineage>
</organism>
<dbReference type="GO" id="GO:0042054">
    <property type="term" value="F:histone methyltransferase activity"/>
    <property type="evidence" value="ECO:0007669"/>
    <property type="project" value="TreeGrafter"/>
</dbReference>
<evidence type="ECO:0000256" key="5">
    <source>
        <dbReference type="ARBA" id="ARBA00049303"/>
    </source>
</evidence>
<dbReference type="EC" id="2.1.1.319" evidence="1"/>
<evidence type="ECO:0000256" key="2">
    <source>
        <dbReference type="ARBA" id="ARBA00022603"/>
    </source>
</evidence>
<feature type="region of interest" description="Disordered" evidence="7">
    <location>
        <begin position="312"/>
        <end position="365"/>
    </location>
</feature>
<comment type="caution">
    <text evidence="10">The sequence shown here is derived from an EMBL/GenBank/DDBJ whole genome shotgun (WGS) entry which is preliminary data.</text>
</comment>
<dbReference type="PROSITE" id="PS51678">
    <property type="entry name" value="SAM_MT_PRMT"/>
    <property type="match status" value="1"/>
</dbReference>
<dbReference type="EMBL" id="QEAM01000548">
    <property type="protein sequence ID" value="TPX38899.1"/>
    <property type="molecule type" value="Genomic_DNA"/>
</dbReference>
<evidence type="ECO:0000256" key="4">
    <source>
        <dbReference type="ARBA" id="ARBA00022691"/>
    </source>
</evidence>
<proteinExistence type="predicted"/>
<dbReference type="PANTHER" id="PTHR11006">
    <property type="entry name" value="PROTEIN ARGININE N-METHYLTRANSFERASE"/>
    <property type="match status" value="1"/>
</dbReference>
<evidence type="ECO:0000313" key="11">
    <source>
        <dbReference type="Proteomes" id="UP000320475"/>
    </source>
</evidence>
<dbReference type="FunFam" id="3.40.50.150:FF:000003">
    <property type="entry name" value="Blast:Protein arginine N-methyltransferase 1"/>
    <property type="match status" value="1"/>
</dbReference>
<evidence type="ECO:0000313" key="10">
    <source>
        <dbReference type="EMBL" id="TPX38899.1"/>
    </source>
</evidence>
<dbReference type="VEuPathDB" id="FungiDB:SeMB42_g06450"/>
<feature type="domain" description="Methyltransferase" evidence="8">
    <location>
        <begin position="540"/>
        <end position="637"/>
    </location>
</feature>
<dbReference type="PANTHER" id="PTHR11006:SF53">
    <property type="entry name" value="PROTEIN ARGININE N-METHYLTRANSFERASE 3"/>
    <property type="match status" value="1"/>
</dbReference>
<dbReference type="InterPro" id="IPR055135">
    <property type="entry name" value="PRMT_dom"/>
</dbReference>
<evidence type="ECO:0000256" key="6">
    <source>
        <dbReference type="PROSITE-ProRule" id="PRU01015"/>
    </source>
</evidence>
<dbReference type="InterPro" id="IPR029063">
    <property type="entry name" value="SAM-dependent_MTases_sf"/>
</dbReference>
<dbReference type="InterPro" id="IPR041698">
    <property type="entry name" value="Methyltransf_25"/>
</dbReference>
<dbReference type="OrthoDB" id="7848332at2759"/>
<keyword evidence="2 6" id="KW-0489">Methyltransferase</keyword>
<evidence type="ECO:0000256" key="3">
    <source>
        <dbReference type="ARBA" id="ARBA00022679"/>
    </source>
</evidence>
<evidence type="ECO:0000256" key="7">
    <source>
        <dbReference type="SAM" id="MobiDB-lite"/>
    </source>
</evidence>
<dbReference type="Pfam" id="PF13649">
    <property type="entry name" value="Methyltransf_25"/>
    <property type="match status" value="1"/>
</dbReference>
<reference evidence="10 11" key="1">
    <citation type="journal article" date="2019" name="Sci. Rep.">
        <title>Comparative genomics of chytrid fungi reveal insights into the obligate biotrophic and pathogenic lifestyle of Synchytrium endobioticum.</title>
        <authorList>
            <person name="van de Vossenberg B.T.L.H."/>
            <person name="Warris S."/>
            <person name="Nguyen H.D.T."/>
            <person name="van Gent-Pelzer M.P.E."/>
            <person name="Joly D.L."/>
            <person name="van de Geest H.C."/>
            <person name="Bonants P.J.M."/>
            <person name="Smith D.S."/>
            <person name="Levesque C.A."/>
            <person name="van der Lee T.A.J."/>
        </authorList>
    </citation>
    <scope>NUCLEOTIDE SEQUENCE [LARGE SCALE GENOMIC DNA]</scope>
    <source>
        <strain evidence="10 11">LEV6574</strain>
    </source>
</reference>
<dbReference type="Gene3D" id="2.70.160.11">
    <property type="entry name" value="Hnrnp arginine n-methyltransferase1"/>
    <property type="match status" value="1"/>
</dbReference>
<evidence type="ECO:0000259" key="9">
    <source>
        <dbReference type="Pfam" id="PF22528"/>
    </source>
</evidence>
<dbReference type="SUPFAM" id="SSF53335">
    <property type="entry name" value="S-adenosyl-L-methionine-dependent methyltransferases"/>
    <property type="match status" value="1"/>
</dbReference>
<keyword evidence="4 6" id="KW-0949">S-adenosyl-L-methionine</keyword>
<name>A0A507CHU1_9FUNG</name>
<protein>
    <recommendedName>
        <fullName evidence="1">type I protein arginine methyltransferase</fullName>
        <ecNumber evidence="1">2.1.1.319</ecNumber>
    </recommendedName>
</protein>
<feature type="domain" description="Protein arginine N-methyltransferase" evidence="9">
    <location>
        <begin position="642"/>
        <end position="804"/>
    </location>
</feature>
<accession>A0A507CHU1</accession>
<sequence>MRLDIIPKGPAARFIDGYPGLTKSCIVGAIFFPDSVRSGTIVRVQFLGIVETEISVSSNTGMNSLKSPKQSNVIISLSQDVVVPPQQSALRVKKSVEVPFEFELPDDPSNDNCRWVLPVSCQYAVTGVYKFKVLYHLLAKPIYIPPAITRTNSSSSLSSLSSISSSLSSSPSMDKINHHQEVVPVEMVYYSPSHLLKLIQSYEDMLYRHELSQLIVAVGLNSNVFGRTDPIHIKLSLTPTHGDVSIVHAEVSLKEMHSVKSGARTYSSTRHLISSLFPDLSRDEPRHQEVATKFHVPADSCPNEEVPCAPLPAAHRLPSPTESEDGLAAGINGSSSSSSSHYNFQRDGENHSSSSNGRRGALPRFMSGATPLDEIRVLPALGFSTNLCFEVSHALKFTLMVMVGGKMKCYSWEYPVQVVSIRQSMAYALLETASELLPPLSYEKASAKTAQAGNTLLPASLATRGGLFNSDDQAPVAHHHHNHLSAMMTSDAAQQQPSSNGSVTDQTASDATNGLTSKDYYFDSYAHFGIHEEMLKDEVVLDVGCGTGILCMFAAKAGAKLVIGVDMAGIIDQARLIVEDNHLSDKVVLIKGKMEEVVLPVEKVDIIISEWMGYCLLYESMLNTVLYARDRYLAPNGLIFPDSATMYITAIEDGEYKEEKIGFWDNVYGFSMARIKDLALREPLVDTVDNKAVVTSPSAFKQIDLYTVTLDDLSFANQFSLRALRDDYVHAFVVYFDIRFGACHKSLKFSTGPHAPYTHWKQTVFYTPDYLTVKQNEIITGTFTCGPNAKNSRDLDIEIDYAFDGWCTSNIMIAILRKPIALTYNANRLP</sequence>
<dbReference type="GO" id="GO:0035242">
    <property type="term" value="F:protein-arginine omega-N asymmetric methyltransferase activity"/>
    <property type="evidence" value="ECO:0007669"/>
    <property type="project" value="UniProtKB-EC"/>
</dbReference>
<dbReference type="Gene3D" id="3.40.50.150">
    <property type="entry name" value="Vaccinia Virus protein VP39"/>
    <property type="match status" value="1"/>
</dbReference>
<dbReference type="CDD" id="cd02440">
    <property type="entry name" value="AdoMet_MTases"/>
    <property type="match status" value="1"/>
</dbReference>
<dbReference type="Pfam" id="PF22528">
    <property type="entry name" value="PRMT_C"/>
    <property type="match status" value="1"/>
</dbReference>
<comment type="catalytic activity">
    <reaction evidence="5">
        <text>L-arginyl-[protein] + S-adenosyl-L-methionine = N(omega)-methyl-L-arginyl-[protein] + S-adenosyl-L-homocysteine + H(+)</text>
        <dbReference type="Rhea" id="RHEA:48100"/>
        <dbReference type="Rhea" id="RHEA-COMP:10532"/>
        <dbReference type="Rhea" id="RHEA-COMP:11990"/>
        <dbReference type="ChEBI" id="CHEBI:15378"/>
        <dbReference type="ChEBI" id="CHEBI:29965"/>
        <dbReference type="ChEBI" id="CHEBI:57856"/>
        <dbReference type="ChEBI" id="CHEBI:59789"/>
        <dbReference type="ChEBI" id="CHEBI:65280"/>
    </reaction>
    <physiologicalReaction direction="left-to-right" evidence="5">
        <dbReference type="Rhea" id="RHEA:48101"/>
    </physiologicalReaction>
</comment>
<gene>
    <name evidence="10" type="ORF">SeLEV6574_g07535</name>
</gene>
<dbReference type="AlphaFoldDB" id="A0A507CHU1"/>
<keyword evidence="3 6" id="KW-0808">Transferase</keyword>
<evidence type="ECO:0000256" key="1">
    <source>
        <dbReference type="ARBA" id="ARBA00011925"/>
    </source>
</evidence>
<feature type="region of interest" description="Disordered" evidence="7">
    <location>
        <begin position="488"/>
        <end position="509"/>
    </location>
</feature>